<proteinExistence type="predicted"/>
<gene>
    <name evidence="1" type="ORF">DW916_12220</name>
</gene>
<dbReference type="Proteomes" id="UP000284990">
    <property type="component" value="Unassembled WGS sequence"/>
</dbReference>
<reference evidence="1 2" key="1">
    <citation type="submission" date="2018-08" db="EMBL/GenBank/DDBJ databases">
        <title>A genome reference for cultivated species of the human gut microbiota.</title>
        <authorList>
            <person name="Zou Y."/>
            <person name="Xue W."/>
            <person name="Luo G."/>
        </authorList>
    </citation>
    <scope>NUCLEOTIDE SEQUENCE [LARGE SCALE GENOMIC DNA]</scope>
    <source>
        <strain evidence="1 2">AM42-23AC</strain>
    </source>
</reference>
<evidence type="ECO:0000313" key="1">
    <source>
        <dbReference type="EMBL" id="RHA83721.1"/>
    </source>
</evidence>
<protein>
    <submittedName>
        <fullName evidence="1">Uncharacterized protein</fullName>
    </submittedName>
</protein>
<dbReference type="InterPro" id="IPR013783">
    <property type="entry name" value="Ig-like_fold"/>
</dbReference>
<dbReference type="EMBL" id="QSFW01000029">
    <property type="protein sequence ID" value="RHA83721.1"/>
    <property type="molecule type" value="Genomic_DNA"/>
</dbReference>
<dbReference type="AlphaFoldDB" id="A0AA92UY58"/>
<organism evidence="1 2">
    <name type="scientific">Segatella copri</name>
    <dbReference type="NCBI Taxonomy" id="165179"/>
    <lineage>
        <taxon>Bacteria</taxon>
        <taxon>Pseudomonadati</taxon>
        <taxon>Bacteroidota</taxon>
        <taxon>Bacteroidia</taxon>
        <taxon>Bacteroidales</taxon>
        <taxon>Prevotellaceae</taxon>
        <taxon>Segatella</taxon>
    </lineage>
</organism>
<name>A0AA92UY58_9BACT</name>
<accession>A0AA92UY58</accession>
<dbReference type="Gene3D" id="2.60.40.10">
    <property type="entry name" value="Immunoglobulins"/>
    <property type="match status" value="1"/>
</dbReference>
<sequence length="530" mass="58331">MIENQIKTNQNIIQELKRQLTNNITNDVDVQNAILNLTKGSIEEGQLNETIKKLILGEYQDFNIAILNSRAYKDVLDKIASNNKELSDSVAKIWGTLYDNKETGTVGITSKVDQLVKDMTYTKALAINNSVRIDTLSDRLYKEITNATIEISKKILEKLKHPKSTNLQLGDIASTLNSTFNNRLTMYAVEASWSRRGTDGKLVNKKVTSKYELAATPLNPLSFIFLENGINDDLPTIPTLQSKINFNNYKFTWTPIEHMGNIKTKVTLEGIPDVDNIKINGNVWVPKPEVGVTIIGKDKITGTLSRVNKTVIFDLSSLGAKADVTIGSVKINHEDVQVKVGKTTGTYDVTSPMDEFNKIIDNINNQVGNMIGNVNGIVDKVNKFSDAIDGQLINRINAYINKFENLLTKANSLLQPAMFYTTNSGSWGQLARVEEGASHLKLNGGQASTVFVASSYSAELLAPAYLKEISVDGGATLTAARQSGSKVVLKSGQYKVGFNATKAGVYTIKYSAVDYFGNTVTKEFFVKVVD</sequence>
<dbReference type="RefSeq" id="WP_118191380.1">
    <property type="nucleotide sequence ID" value="NZ_QSFW01000029.1"/>
</dbReference>
<comment type="caution">
    <text evidence="1">The sequence shown here is derived from an EMBL/GenBank/DDBJ whole genome shotgun (WGS) entry which is preliminary data.</text>
</comment>
<evidence type="ECO:0000313" key="2">
    <source>
        <dbReference type="Proteomes" id="UP000284990"/>
    </source>
</evidence>